<dbReference type="Proteomes" id="UP001054945">
    <property type="component" value="Unassembled WGS sequence"/>
</dbReference>
<sequence length="103" mass="12131">MSKRNKKWRNDPVSKQILKEIKASVRKLLFSSMAIHPFRYFENAESSLARCQEIANANKPGSWELQRVCETCVFFFHLVSSIGIINTRFGRTRYRVVYRTTLE</sequence>
<comment type="caution">
    <text evidence="1">The sequence shown here is derived from an EMBL/GenBank/DDBJ whole genome shotgun (WGS) entry which is preliminary data.</text>
</comment>
<proteinExistence type="predicted"/>
<dbReference type="EMBL" id="BPLR01015734">
    <property type="protein sequence ID" value="GIY78257.1"/>
    <property type="molecule type" value="Genomic_DNA"/>
</dbReference>
<reference evidence="1 2" key="1">
    <citation type="submission" date="2021-06" db="EMBL/GenBank/DDBJ databases">
        <title>Caerostris extrusa draft genome.</title>
        <authorList>
            <person name="Kono N."/>
            <person name="Arakawa K."/>
        </authorList>
    </citation>
    <scope>NUCLEOTIDE SEQUENCE [LARGE SCALE GENOMIC DNA]</scope>
</reference>
<dbReference type="AlphaFoldDB" id="A0AAV4W6H5"/>
<protein>
    <submittedName>
        <fullName evidence="1">Uncharacterized protein</fullName>
    </submittedName>
</protein>
<organism evidence="1 2">
    <name type="scientific">Caerostris extrusa</name>
    <name type="common">Bark spider</name>
    <name type="synonym">Caerostris bankana</name>
    <dbReference type="NCBI Taxonomy" id="172846"/>
    <lineage>
        <taxon>Eukaryota</taxon>
        <taxon>Metazoa</taxon>
        <taxon>Ecdysozoa</taxon>
        <taxon>Arthropoda</taxon>
        <taxon>Chelicerata</taxon>
        <taxon>Arachnida</taxon>
        <taxon>Araneae</taxon>
        <taxon>Araneomorphae</taxon>
        <taxon>Entelegynae</taxon>
        <taxon>Araneoidea</taxon>
        <taxon>Araneidae</taxon>
        <taxon>Caerostris</taxon>
    </lineage>
</organism>
<keyword evidence="2" id="KW-1185">Reference proteome</keyword>
<evidence type="ECO:0000313" key="2">
    <source>
        <dbReference type="Proteomes" id="UP001054945"/>
    </source>
</evidence>
<name>A0AAV4W6H5_CAEEX</name>
<gene>
    <name evidence="1" type="ORF">CEXT_575311</name>
</gene>
<accession>A0AAV4W6H5</accession>
<evidence type="ECO:0000313" key="1">
    <source>
        <dbReference type="EMBL" id="GIY78257.1"/>
    </source>
</evidence>